<evidence type="ECO:0000313" key="2">
    <source>
        <dbReference type="Proteomes" id="UP000490535"/>
    </source>
</evidence>
<sequence length="142" mass="16852">MIKFPKLQEFQYVSEFQHWFASIENQWIDVLIPNEYAEILPEQQFEFLKFAEPVIAELVEFGQQYIQNLSALDLRYGELNSIRYHQFNHIACIELCYVFEQDPTYLWSVGFEQNPQNGYLLDVSSPCLDYGYSAVILHREPI</sequence>
<dbReference type="EMBL" id="WNDP01000231">
    <property type="protein sequence ID" value="KAF1014328.1"/>
    <property type="molecule type" value="Genomic_DNA"/>
</dbReference>
<name>A0A833U904_ACIBZ</name>
<dbReference type="Proteomes" id="UP000490535">
    <property type="component" value="Unassembled WGS sequence"/>
</dbReference>
<proteinExistence type="predicted"/>
<evidence type="ECO:0000313" key="1">
    <source>
        <dbReference type="EMBL" id="KAF1014328.1"/>
    </source>
</evidence>
<dbReference type="AlphaFoldDB" id="A0A833U904"/>
<organism evidence="1 2">
    <name type="scientific">Acinetobacter bereziniae</name>
    <name type="common">Acinetobacter genomosp. 10</name>
    <dbReference type="NCBI Taxonomy" id="106648"/>
    <lineage>
        <taxon>Bacteria</taxon>
        <taxon>Pseudomonadati</taxon>
        <taxon>Pseudomonadota</taxon>
        <taxon>Gammaproteobacteria</taxon>
        <taxon>Moraxellales</taxon>
        <taxon>Moraxellaceae</taxon>
        <taxon>Acinetobacter</taxon>
    </lineage>
</organism>
<reference evidence="2" key="1">
    <citation type="journal article" date="2020" name="MBio">
        <title>Horizontal gene transfer to a defensive symbiont with a reduced genome amongst a multipartite beetle microbiome.</title>
        <authorList>
            <person name="Waterworth S.C."/>
            <person name="Florez L.V."/>
            <person name="Rees E.R."/>
            <person name="Hertweck C."/>
            <person name="Kaltenpoth M."/>
            <person name="Kwan J.C."/>
        </authorList>
    </citation>
    <scope>NUCLEOTIDE SEQUENCE [LARGE SCALE GENOMIC DNA]</scope>
</reference>
<comment type="caution">
    <text evidence="1">The sequence shown here is derived from an EMBL/GenBank/DDBJ whole genome shotgun (WGS) entry which is preliminary data.</text>
</comment>
<gene>
    <name evidence="1" type="ORF">GAK29_04671</name>
</gene>
<accession>A0A833U904</accession>
<protein>
    <submittedName>
        <fullName evidence="1">Uncharacterized protein</fullName>
    </submittedName>
</protein>